<gene>
    <name evidence="1" type="ORF">JI741_16860</name>
</gene>
<dbReference type="Gene3D" id="1.25.40.10">
    <property type="entry name" value="Tetratricopeptide repeat domain"/>
    <property type="match status" value="2"/>
</dbReference>
<sequence>MRKVVYSFLVFAVLTLAGCTLPKMVKMSKDQQLTVTPNPLEVHKDTVAFDLAANLPVKMLKKGTVYTLNSFYKYGTSELALDPIPFKAEDYPNSKTEAPRVTKSFSFPYQPAYKVGTLEVEGVASKGEKAKKTPRLPVATGIITTSKLVKPVSFAAFAEHGYNNQEELVPVVIPDFIFEQGRSVLRPTEIKSTKGKQLDAFIASKNATRTVTITGTHSPEGAERINAKLSPDRAAAIEKFYRAEMKKYDYKGKADSINFILKPVIQDWNEFKTALSSYEGISSEEKAEYLNIINAGGSFEDVEKQFKKLKTYKKVFKDVYPKLRTAKTEILIVKDKKTDAEISVLSKQVTQGSVSADTLSFEELMYAATLTPSLEEKAAIYEAATKKGSNWNAHNNLGAVYIAQANENPSNAAALADKAQAQLDLAVKLNEAPEVHANLASVAALKGNAYAAYSHASKALGAGLRGDNAAGVNGVKGYAEIVKAQYAAAVSSESSATDNADNLFNKGLAQVLNKDYQNALTSFKEATNKNSNLAIAYYGAAVASARLGNAEGVVSNLGSAVKADPSLKEAALSDLEFDKFKASEAFKGALK</sequence>
<reference evidence="1 2" key="1">
    <citation type="submission" date="2021-01" db="EMBL/GenBank/DDBJ databases">
        <title>Chryseolinea sp. Jin1 Genome sequencing and assembly.</title>
        <authorList>
            <person name="Kim I."/>
        </authorList>
    </citation>
    <scope>NUCLEOTIDE SEQUENCE [LARGE SCALE GENOMIC DNA]</scope>
    <source>
        <strain evidence="1 2">Jin1</strain>
    </source>
</reference>
<dbReference type="RefSeq" id="WP_202011617.1">
    <property type="nucleotide sequence ID" value="NZ_JAERRB010000005.1"/>
</dbReference>
<keyword evidence="2" id="KW-1185">Reference proteome</keyword>
<comment type="caution">
    <text evidence="1">The sequence shown here is derived from an EMBL/GenBank/DDBJ whole genome shotgun (WGS) entry which is preliminary data.</text>
</comment>
<dbReference type="SUPFAM" id="SSF48452">
    <property type="entry name" value="TPR-like"/>
    <property type="match status" value="1"/>
</dbReference>
<evidence type="ECO:0000313" key="1">
    <source>
        <dbReference type="EMBL" id="MBL0742901.1"/>
    </source>
</evidence>
<accession>A0ABS1KTZ8</accession>
<dbReference type="InterPro" id="IPR011990">
    <property type="entry name" value="TPR-like_helical_dom_sf"/>
</dbReference>
<organism evidence="1 2">
    <name type="scientific">Chryseolinea lacunae</name>
    <dbReference type="NCBI Taxonomy" id="2801331"/>
    <lineage>
        <taxon>Bacteria</taxon>
        <taxon>Pseudomonadati</taxon>
        <taxon>Bacteroidota</taxon>
        <taxon>Cytophagia</taxon>
        <taxon>Cytophagales</taxon>
        <taxon>Fulvivirgaceae</taxon>
        <taxon>Chryseolinea</taxon>
    </lineage>
</organism>
<proteinExistence type="predicted"/>
<name>A0ABS1KTZ8_9BACT</name>
<dbReference type="PROSITE" id="PS51257">
    <property type="entry name" value="PROKAR_LIPOPROTEIN"/>
    <property type="match status" value="1"/>
</dbReference>
<protein>
    <submittedName>
        <fullName evidence="1">Tetratricopeptide repeat protein</fullName>
    </submittedName>
</protein>
<dbReference type="Proteomes" id="UP000613030">
    <property type="component" value="Unassembled WGS sequence"/>
</dbReference>
<dbReference type="EMBL" id="JAERRB010000005">
    <property type="protein sequence ID" value="MBL0742901.1"/>
    <property type="molecule type" value="Genomic_DNA"/>
</dbReference>
<evidence type="ECO:0000313" key="2">
    <source>
        <dbReference type="Proteomes" id="UP000613030"/>
    </source>
</evidence>
<dbReference type="NCBIfam" id="NF047558">
    <property type="entry name" value="TPR_END_plus"/>
    <property type="match status" value="1"/>
</dbReference>